<dbReference type="InterPro" id="IPR005025">
    <property type="entry name" value="FMN_Rdtase-like_dom"/>
</dbReference>
<protein>
    <submittedName>
        <fullName evidence="4">NAD(P)H:quinone oxidoreductase, type IV</fullName>
    </submittedName>
</protein>
<dbReference type="NCBIfam" id="NF002999">
    <property type="entry name" value="PRK03767.1"/>
    <property type="match status" value="1"/>
</dbReference>
<proteinExistence type="inferred from homology"/>
<dbReference type="NCBIfam" id="TIGR01755">
    <property type="entry name" value="flav_wrbA"/>
    <property type="match status" value="1"/>
</dbReference>
<dbReference type="InterPro" id="IPR029039">
    <property type="entry name" value="Flavoprotein-like_sf"/>
</dbReference>
<dbReference type="EMBL" id="CP141885">
    <property type="protein sequence ID" value="WRT67346.1"/>
    <property type="molecule type" value="Genomic_DNA"/>
</dbReference>
<dbReference type="InterPro" id="IPR008254">
    <property type="entry name" value="Flavodoxin/NO_synth"/>
</dbReference>
<evidence type="ECO:0000313" key="5">
    <source>
        <dbReference type="Proteomes" id="UP001329825"/>
    </source>
</evidence>
<reference evidence="4 5" key="1">
    <citation type="submission" date="2024-01" db="EMBL/GenBank/DDBJ databases">
        <title>Comparative genomics of Cryptococcus and Kwoniella reveals pathogenesis evolution and contrasting modes of karyotype evolution via chromosome fusion or intercentromeric recombination.</title>
        <authorList>
            <person name="Coelho M.A."/>
            <person name="David-Palma M."/>
            <person name="Shea T."/>
            <person name="Bowers K."/>
            <person name="McGinley-Smith S."/>
            <person name="Mohammad A.W."/>
            <person name="Gnirke A."/>
            <person name="Yurkov A.M."/>
            <person name="Nowrousian M."/>
            <person name="Sun S."/>
            <person name="Cuomo C.A."/>
            <person name="Heitman J."/>
        </authorList>
    </citation>
    <scope>NUCLEOTIDE SEQUENCE [LARGE SCALE GENOMIC DNA]</scope>
    <source>
        <strain evidence="4">CBS 11374</strain>
    </source>
</reference>
<keyword evidence="5" id="KW-1185">Reference proteome</keyword>
<organism evidence="4 5">
    <name type="scientific">Kwoniella shivajii</name>
    <dbReference type="NCBI Taxonomy" id="564305"/>
    <lineage>
        <taxon>Eukaryota</taxon>
        <taxon>Fungi</taxon>
        <taxon>Dikarya</taxon>
        <taxon>Basidiomycota</taxon>
        <taxon>Agaricomycotina</taxon>
        <taxon>Tremellomycetes</taxon>
        <taxon>Tremellales</taxon>
        <taxon>Cryptococcaceae</taxon>
        <taxon>Kwoniella</taxon>
    </lineage>
</organism>
<evidence type="ECO:0000256" key="2">
    <source>
        <dbReference type="SAM" id="MobiDB-lite"/>
    </source>
</evidence>
<comment type="similarity">
    <text evidence="1">Belongs to the WrbA family.</text>
</comment>
<name>A0ABZ1D003_9TREE</name>
<sequence>MFGSFIPSSRMAKRGYLLIFVNMSSKPIIVVAFYSTYGHIDALATEVIKGVESAGAIAKPYVIKETLPQEVLTKMYANTSLQSKYPTIAPEDLKEADGIIFGAPTRYGRLPSQVDAFFDATGGLWAAGSLTGKFTTLFTSAAGQHSGLESTILTTFPFFAHHGRYSNPAIGGVDVVQGGSPYGASTVAAGDGHLMPTTVDLEVAHHQGKYFANFVGTYKKGKAAATSATSTTAAAVVPATTTSSGAARDIPEKVAGEPTLDGYALGAPIAASSEKPSSVTTATATSTPAETGTTTAAATPTPVETTSTPKETTTTPKEPIAAETPVPAATKETVPVATKETAPAASTPAPVKKAEQKPKKKGFFSCCDDSSIDK</sequence>
<dbReference type="InterPro" id="IPR010089">
    <property type="entry name" value="Flavoprotein_WrbA-like"/>
</dbReference>
<evidence type="ECO:0000313" key="4">
    <source>
        <dbReference type="EMBL" id="WRT67346.1"/>
    </source>
</evidence>
<dbReference type="RefSeq" id="XP_062792086.1">
    <property type="nucleotide sequence ID" value="XM_062936035.1"/>
</dbReference>
<dbReference type="Gene3D" id="3.40.50.360">
    <property type="match status" value="1"/>
</dbReference>
<dbReference type="PANTHER" id="PTHR30546">
    <property type="entry name" value="FLAVODOXIN-RELATED PROTEIN WRBA-RELATED"/>
    <property type="match status" value="1"/>
</dbReference>
<evidence type="ECO:0000256" key="1">
    <source>
        <dbReference type="ARBA" id="ARBA00006961"/>
    </source>
</evidence>
<feature type="region of interest" description="Disordered" evidence="2">
    <location>
        <begin position="271"/>
        <end position="374"/>
    </location>
</feature>
<gene>
    <name evidence="4" type="ORF">IL334_004317</name>
</gene>
<dbReference type="PANTHER" id="PTHR30546:SF23">
    <property type="entry name" value="FLAVOPROTEIN-LIKE PROTEIN YCP4-RELATED"/>
    <property type="match status" value="1"/>
</dbReference>
<dbReference type="Pfam" id="PF03358">
    <property type="entry name" value="FMN_red"/>
    <property type="match status" value="1"/>
</dbReference>
<feature type="compositionally biased region" description="Low complexity" evidence="2">
    <location>
        <begin position="276"/>
        <end position="325"/>
    </location>
</feature>
<accession>A0ABZ1D003</accession>
<dbReference type="PROSITE" id="PS50902">
    <property type="entry name" value="FLAVODOXIN_LIKE"/>
    <property type="match status" value="1"/>
</dbReference>
<dbReference type="Proteomes" id="UP001329825">
    <property type="component" value="Chromosome 5"/>
</dbReference>
<evidence type="ECO:0000259" key="3">
    <source>
        <dbReference type="PROSITE" id="PS50902"/>
    </source>
</evidence>
<feature type="domain" description="Flavodoxin-like" evidence="3">
    <location>
        <begin position="29"/>
        <end position="211"/>
    </location>
</feature>
<dbReference type="GeneID" id="87956448"/>
<dbReference type="SUPFAM" id="SSF52218">
    <property type="entry name" value="Flavoproteins"/>
    <property type="match status" value="1"/>
</dbReference>